<keyword evidence="2" id="KW-1185">Reference proteome</keyword>
<accession>M1WGK3</accession>
<dbReference type="EMBL" id="CAGA01000035">
    <property type="protein sequence ID" value="CCE31874.1"/>
    <property type="molecule type" value="Genomic_DNA"/>
</dbReference>
<protein>
    <submittedName>
        <fullName evidence="1">Uncharacterized protein</fullName>
    </submittedName>
</protein>
<proteinExistence type="predicted"/>
<reference evidence="1 2" key="1">
    <citation type="journal article" date="2013" name="PLoS Genet.">
        <title>Plant-symbiotic fungi as chemical engineers: Multi-genome analysis of the Clavicipitaceae reveals dynamics of alkaloid loci.</title>
        <authorList>
            <person name="Schardl C.L."/>
            <person name="Young C.A."/>
            <person name="Hesse U."/>
            <person name="Amyotte S.G."/>
            <person name="Andreeva K."/>
            <person name="Calie P.J."/>
            <person name="Fleetwood D.J."/>
            <person name="Haws D.C."/>
            <person name="Moore N."/>
            <person name="Oeser B."/>
            <person name="Panaccione D.G."/>
            <person name="Schweri K.K."/>
            <person name="Voisey C.R."/>
            <person name="Farman M.L."/>
            <person name="Jaromczyk J.W."/>
            <person name="Roe B.A."/>
            <person name="O'Sullivan D.M."/>
            <person name="Scott B."/>
            <person name="Tudzynski P."/>
            <person name="An Z."/>
            <person name="Arnaoudova E.G."/>
            <person name="Bullock C.T."/>
            <person name="Charlton N.D."/>
            <person name="Chen L."/>
            <person name="Cox M."/>
            <person name="Dinkins R.D."/>
            <person name="Florea S."/>
            <person name="Glenn A.E."/>
            <person name="Gordon A."/>
            <person name="Gueldener U."/>
            <person name="Harris D.R."/>
            <person name="Hollin W."/>
            <person name="Jaromczyk J."/>
            <person name="Johnson R.D."/>
            <person name="Khan A.K."/>
            <person name="Leistner E."/>
            <person name="Leuchtmann A."/>
            <person name="Li C."/>
            <person name="Liu J."/>
            <person name="Liu J."/>
            <person name="Liu M."/>
            <person name="Mace W."/>
            <person name="Machado C."/>
            <person name="Nagabhyru P."/>
            <person name="Pan J."/>
            <person name="Schmid J."/>
            <person name="Sugawara K."/>
            <person name="Steiner U."/>
            <person name="Takach J.E."/>
            <person name="Tanaka E."/>
            <person name="Webb J.S."/>
            <person name="Wilson E.V."/>
            <person name="Wiseman J.L."/>
            <person name="Yoshida R."/>
            <person name="Zeng Z."/>
        </authorList>
    </citation>
    <scope>NUCLEOTIDE SEQUENCE [LARGE SCALE GENOMIC DNA]</scope>
    <source>
        <strain evidence="1 2">20.1</strain>
    </source>
</reference>
<dbReference type="Proteomes" id="UP000016801">
    <property type="component" value="Unassembled WGS sequence"/>
</dbReference>
<evidence type="ECO:0000313" key="1">
    <source>
        <dbReference type="EMBL" id="CCE31874.1"/>
    </source>
</evidence>
<evidence type="ECO:0000313" key="2">
    <source>
        <dbReference type="Proteomes" id="UP000016801"/>
    </source>
</evidence>
<dbReference type="HOGENOM" id="CLU_3124908_0_0_1"/>
<organism evidence="1 2">
    <name type="scientific">Claviceps purpurea (strain 20.1)</name>
    <name type="common">Ergot fungus</name>
    <name type="synonym">Sphacelia segetum</name>
    <dbReference type="NCBI Taxonomy" id="1111077"/>
    <lineage>
        <taxon>Eukaryota</taxon>
        <taxon>Fungi</taxon>
        <taxon>Dikarya</taxon>
        <taxon>Ascomycota</taxon>
        <taxon>Pezizomycotina</taxon>
        <taxon>Sordariomycetes</taxon>
        <taxon>Hypocreomycetidae</taxon>
        <taxon>Hypocreales</taxon>
        <taxon>Clavicipitaceae</taxon>
        <taxon>Claviceps</taxon>
    </lineage>
</organism>
<dbReference type="VEuPathDB" id="FungiDB:CPUR_05729"/>
<name>M1WGK3_CLAP2</name>
<comment type="caution">
    <text evidence="1">The sequence shown here is derived from an EMBL/GenBank/DDBJ whole genome shotgun (WGS) entry which is preliminary data.</text>
</comment>
<dbReference type="AlphaFoldDB" id="M1WGK3"/>
<sequence>MSWAVADRRIEFPYNFNLYQQHITAPRGHESSLIPPFEHLGGFRTVVKKC</sequence>
<gene>
    <name evidence="1" type="ORF">CPUR_05729</name>
</gene>